<dbReference type="GO" id="GO:0005886">
    <property type="term" value="C:plasma membrane"/>
    <property type="evidence" value="ECO:0007669"/>
    <property type="project" value="UniProtKB-SubCell"/>
</dbReference>
<comment type="caution">
    <text evidence="7">The sequence shown here is derived from an EMBL/GenBank/DDBJ whole genome shotgun (WGS) entry which is preliminary data.</text>
</comment>
<feature type="transmembrane region" description="Helical" evidence="6">
    <location>
        <begin position="155"/>
        <end position="172"/>
    </location>
</feature>
<keyword evidence="3 6" id="KW-0812">Transmembrane</keyword>
<feature type="transmembrane region" description="Helical" evidence="6">
    <location>
        <begin position="36"/>
        <end position="55"/>
    </location>
</feature>
<organism evidence="7 8">
    <name type="scientific">Flavobacterium profundi</name>
    <dbReference type="NCBI Taxonomy" id="1774945"/>
    <lineage>
        <taxon>Bacteria</taxon>
        <taxon>Pseudomonadati</taxon>
        <taxon>Bacteroidota</taxon>
        <taxon>Flavobacteriia</taxon>
        <taxon>Flavobacteriales</taxon>
        <taxon>Flavobacteriaceae</taxon>
        <taxon>Flavobacterium</taxon>
    </lineage>
</organism>
<evidence type="ECO:0000256" key="1">
    <source>
        <dbReference type="ARBA" id="ARBA00004651"/>
    </source>
</evidence>
<feature type="transmembrane region" description="Helical" evidence="6">
    <location>
        <begin position="12"/>
        <end position="30"/>
    </location>
</feature>
<feature type="transmembrane region" description="Helical" evidence="6">
    <location>
        <begin position="259"/>
        <end position="280"/>
    </location>
</feature>
<feature type="transmembrane region" description="Helical" evidence="6">
    <location>
        <begin position="450"/>
        <end position="468"/>
    </location>
</feature>
<accession>A0A6I4IV43</accession>
<dbReference type="OrthoDB" id="9769862at2"/>
<evidence type="ECO:0000256" key="3">
    <source>
        <dbReference type="ARBA" id="ARBA00022692"/>
    </source>
</evidence>
<feature type="transmembrane region" description="Helical" evidence="6">
    <location>
        <begin position="394"/>
        <end position="413"/>
    </location>
</feature>
<evidence type="ECO:0000256" key="6">
    <source>
        <dbReference type="SAM" id="Phobius"/>
    </source>
</evidence>
<dbReference type="PANTHER" id="PTHR30250:SF11">
    <property type="entry name" value="O-ANTIGEN TRANSPORTER-RELATED"/>
    <property type="match status" value="1"/>
</dbReference>
<dbReference type="InterPro" id="IPR050833">
    <property type="entry name" value="Poly_Biosynth_Transport"/>
</dbReference>
<dbReference type="EMBL" id="WQLW01000016">
    <property type="protein sequence ID" value="MVO10819.1"/>
    <property type="molecule type" value="Genomic_DNA"/>
</dbReference>
<feature type="transmembrane region" description="Helical" evidence="6">
    <location>
        <begin position="119"/>
        <end position="143"/>
    </location>
</feature>
<keyword evidence="8" id="KW-1185">Reference proteome</keyword>
<proteinExistence type="predicted"/>
<dbReference type="AlphaFoldDB" id="A0A6I4IV43"/>
<dbReference type="Pfam" id="PF13440">
    <property type="entry name" value="Polysacc_synt_3"/>
    <property type="match status" value="1"/>
</dbReference>
<keyword evidence="5 6" id="KW-0472">Membrane</keyword>
<gene>
    <name evidence="7" type="ORF">GOQ30_16735</name>
</gene>
<comment type="subcellular location">
    <subcellularLocation>
        <location evidence="1">Cell membrane</location>
        <topology evidence="1">Multi-pass membrane protein</topology>
    </subcellularLocation>
</comment>
<evidence type="ECO:0000313" key="8">
    <source>
        <dbReference type="Proteomes" id="UP000431264"/>
    </source>
</evidence>
<feature type="transmembrane region" description="Helical" evidence="6">
    <location>
        <begin position="301"/>
        <end position="325"/>
    </location>
</feature>
<dbReference type="RefSeq" id="WP_140999241.1">
    <property type="nucleotide sequence ID" value="NZ_VDCZ01000016.1"/>
</dbReference>
<dbReference type="PANTHER" id="PTHR30250">
    <property type="entry name" value="PST FAMILY PREDICTED COLANIC ACID TRANSPORTER"/>
    <property type="match status" value="1"/>
</dbReference>
<dbReference type="Proteomes" id="UP000431264">
    <property type="component" value="Unassembled WGS sequence"/>
</dbReference>
<reference evidence="8" key="1">
    <citation type="submission" date="2019-05" db="EMBL/GenBank/DDBJ databases">
        <title>Flavobacterium profundi sp. nov., isolated from a deep-sea seamount.</title>
        <authorList>
            <person name="Zhang D.-C."/>
        </authorList>
    </citation>
    <scope>NUCLEOTIDE SEQUENCE [LARGE SCALE GENOMIC DNA]</scope>
    <source>
        <strain evidence="8">TP390</strain>
    </source>
</reference>
<evidence type="ECO:0000256" key="4">
    <source>
        <dbReference type="ARBA" id="ARBA00022989"/>
    </source>
</evidence>
<feature type="transmembrane region" description="Helical" evidence="6">
    <location>
        <begin position="178"/>
        <end position="198"/>
    </location>
</feature>
<protein>
    <submittedName>
        <fullName evidence="7">Oligosaccharide flippase family protein</fullName>
    </submittedName>
</protein>
<evidence type="ECO:0000256" key="2">
    <source>
        <dbReference type="ARBA" id="ARBA00022475"/>
    </source>
</evidence>
<sequence>MSEEKSTYKRILLATSVFGSMQFINLFFSFVKHKLLSIFIGAEGYGIFGMLNSIVDLIKSISGLSIDNSAVKAIASQENSDFNAQVVLKLSLLTGLLGCFVTVLFSPIISKYLYFTYDYWYLIVFLGLAVFFKQIASAFIAILQGRSLFKKLAKSNLLSNGLGLLFTIPFFYFFKKDFIIPAIIITALVNMIVGWFFVKKIKVMNALLTFKEAVSQGKEIIYFGSLLMIMSFLPLLVNYTLQILINKQDGIENVGLFNVANIILNTYVGFLFNAMSLEYYPRLVSLEKNNSKVAITVKQQAIVTTLLIVPVVIFFIGFGEFIIQFLFSKEFLEVNQLLQWAVIGMFFKAISFSIGYLFIAKADSKVFMKTSLGFNVLYFLMLYFGYQLGAFKGMGIAIAVYFFLHLTGVYLIAKKRYQMTFFEKKDIVLFVSQFLTLLVALYIMRLSPQIHLYLITILLILSSSYTFYEINKLVVLKDLFKK</sequence>
<keyword evidence="4 6" id="KW-1133">Transmembrane helix</keyword>
<keyword evidence="2" id="KW-1003">Cell membrane</keyword>
<feature type="transmembrane region" description="Helical" evidence="6">
    <location>
        <begin position="425"/>
        <end position="444"/>
    </location>
</feature>
<evidence type="ECO:0000256" key="5">
    <source>
        <dbReference type="ARBA" id="ARBA00023136"/>
    </source>
</evidence>
<feature type="transmembrane region" description="Helical" evidence="6">
    <location>
        <begin position="337"/>
        <end position="359"/>
    </location>
</feature>
<feature type="transmembrane region" description="Helical" evidence="6">
    <location>
        <begin position="371"/>
        <end position="388"/>
    </location>
</feature>
<evidence type="ECO:0000313" key="7">
    <source>
        <dbReference type="EMBL" id="MVO10819.1"/>
    </source>
</evidence>
<feature type="transmembrane region" description="Helical" evidence="6">
    <location>
        <begin position="219"/>
        <end position="239"/>
    </location>
</feature>
<feature type="transmembrane region" description="Helical" evidence="6">
    <location>
        <begin position="90"/>
        <end position="113"/>
    </location>
</feature>
<name>A0A6I4IV43_9FLAO</name>